<evidence type="ECO:0000256" key="2">
    <source>
        <dbReference type="ARBA" id="ARBA00022670"/>
    </source>
</evidence>
<dbReference type="EC" id="3.4.21.-" evidence="6"/>
<dbReference type="Gene3D" id="2.40.10.10">
    <property type="entry name" value="Trypsin-like serine proteases"/>
    <property type="match status" value="2"/>
</dbReference>
<comment type="caution">
    <text evidence="7">The sequence shown here is derived from an EMBL/GenBank/DDBJ whole genome shotgun (WGS) entry which is preliminary data.</text>
</comment>
<protein>
    <recommendedName>
        <fullName evidence="6">Serine protease</fullName>
        <ecNumber evidence="6">3.4.21.-</ecNumber>
    </recommendedName>
</protein>
<dbReference type="SUPFAM" id="SSF50494">
    <property type="entry name" value="Trypsin-like serine proteases"/>
    <property type="match status" value="1"/>
</dbReference>
<dbReference type="Pfam" id="PF13365">
    <property type="entry name" value="Trypsin_2"/>
    <property type="match status" value="1"/>
</dbReference>
<evidence type="ECO:0000313" key="8">
    <source>
        <dbReference type="Proteomes" id="UP001433071"/>
    </source>
</evidence>
<evidence type="ECO:0000256" key="6">
    <source>
        <dbReference type="RuleBase" id="RU004296"/>
    </source>
</evidence>
<evidence type="ECO:0000256" key="4">
    <source>
        <dbReference type="ARBA" id="ARBA00022801"/>
    </source>
</evidence>
<dbReference type="InterPro" id="IPR036691">
    <property type="entry name" value="Endo/exonu/phosph_ase_sf"/>
</dbReference>
<dbReference type="Proteomes" id="UP001433071">
    <property type="component" value="Unassembled WGS sequence"/>
</dbReference>
<evidence type="ECO:0000256" key="3">
    <source>
        <dbReference type="ARBA" id="ARBA00022729"/>
    </source>
</evidence>
<dbReference type="RefSeq" id="WP_352460401.1">
    <property type="nucleotide sequence ID" value="NZ_JAMYQB010000032.1"/>
</dbReference>
<gene>
    <name evidence="7" type="ORF">NKI36_28695</name>
</gene>
<keyword evidence="5 6" id="KW-0720">Serine protease</keyword>
<dbReference type="SUPFAM" id="SSF56219">
    <property type="entry name" value="DNase I-like"/>
    <property type="match status" value="1"/>
</dbReference>
<dbReference type="InterPro" id="IPR043504">
    <property type="entry name" value="Peptidase_S1_PA_chymotrypsin"/>
</dbReference>
<dbReference type="EMBL" id="JAMYQB010000032">
    <property type="protein sequence ID" value="MER9407992.1"/>
    <property type="molecule type" value="Genomic_DNA"/>
</dbReference>
<comment type="similarity">
    <text evidence="1 6">Belongs to the peptidase S1B family.</text>
</comment>
<proteinExistence type="inferred from homology"/>
<dbReference type="Gene3D" id="3.60.10.10">
    <property type="entry name" value="Endonuclease/exonuclease/phosphatase"/>
    <property type="match status" value="1"/>
</dbReference>
<reference evidence="7 8" key="1">
    <citation type="journal article" date="2024" name="Proc. Natl. Acad. Sci. U.S.A.">
        <title>The evolutionary genomics of adaptation to stress in wild rhizobium bacteria.</title>
        <authorList>
            <person name="Kehlet-Delgado H."/>
            <person name="Montoya A.P."/>
            <person name="Jensen K.T."/>
            <person name="Wendlandt C.E."/>
            <person name="Dexheimer C."/>
            <person name="Roberts M."/>
            <person name="Torres Martinez L."/>
            <person name="Friesen M.L."/>
            <person name="Griffitts J.S."/>
            <person name="Porter S.S."/>
        </authorList>
    </citation>
    <scope>NUCLEOTIDE SEQUENCE [LARGE SCALE GENOMIC DNA]</scope>
    <source>
        <strain evidence="7 8">M0641</strain>
    </source>
</reference>
<keyword evidence="2 6" id="KW-0645">Protease</keyword>
<organism evidence="7 8">
    <name type="scientific">Mesorhizobium caraganae</name>
    <dbReference type="NCBI Taxonomy" id="483206"/>
    <lineage>
        <taxon>Bacteria</taxon>
        <taxon>Pseudomonadati</taxon>
        <taxon>Pseudomonadota</taxon>
        <taxon>Alphaproteobacteria</taxon>
        <taxon>Hyphomicrobiales</taxon>
        <taxon>Phyllobacteriaceae</taxon>
        <taxon>Mesorhizobium</taxon>
    </lineage>
</organism>
<name>A0ABV1Z7E3_9HYPH</name>
<keyword evidence="3" id="KW-0732">Signal</keyword>
<keyword evidence="4 6" id="KW-0378">Hydrolase</keyword>
<accession>A0ABV1Z7E3</accession>
<evidence type="ECO:0000313" key="7">
    <source>
        <dbReference type="EMBL" id="MER9407992.1"/>
    </source>
</evidence>
<dbReference type="InterPro" id="IPR009003">
    <property type="entry name" value="Peptidase_S1_PA"/>
</dbReference>
<evidence type="ECO:0000256" key="5">
    <source>
        <dbReference type="ARBA" id="ARBA00022825"/>
    </source>
</evidence>
<dbReference type="InterPro" id="IPR008256">
    <property type="entry name" value="Peptidase_S1B"/>
</dbReference>
<evidence type="ECO:0000256" key="1">
    <source>
        <dbReference type="ARBA" id="ARBA00008764"/>
    </source>
</evidence>
<keyword evidence="8" id="KW-1185">Reference proteome</keyword>
<dbReference type="PRINTS" id="PR00839">
    <property type="entry name" value="V8PROTEASE"/>
</dbReference>
<sequence>MEEGAARSCAVCKIEASGIDYEGNSGSWSGTGFLVAPGILCTNHHVINNRDVAARSRGLFDFAALPDGSVRQVSTVRLRPDKLFWTSPVVAEDGSGGLDAMFVAVDGDPGTTFSHMSLLRQTFSVGDKDKLNIIQHPSGRLKEVRIRDNTVTWQDARVVRYESDTEAGSSGAPVFNDAWEPVALHHAAQEKSNEGIKFSALATAIEQDSQNGDKNARQLMTLFRGADELMGFFGSLGRTVSGNGGMERVVSAYSREDQDVDIGFWNIEWFNRRWEEKLDSVARIVVEMNLDIWVFVESSQEATDALARHLAEKYNVLTWRVFASQDAAPELQITTVMWNSATVEVSQLAWPEKVHRWFNVSSRDFGSLGLEAVHGKVFDRFPALFQVNTRLAGAASRFNLVPIHLKAKDEGSCAGARRRGCWLRL</sequence>